<evidence type="ECO:0000256" key="2">
    <source>
        <dbReference type="ARBA" id="ARBA00023015"/>
    </source>
</evidence>
<gene>
    <name evidence="8" type="ORF">GCM10007879_03990</name>
</gene>
<evidence type="ECO:0000256" key="5">
    <source>
        <dbReference type="ARBA" id="ARBA00037357"/>
    </source>
</evidence>
<keyword evidence="9" id="KW-1185">Reference proteome</keyword>
<keyword evidence="3" id="KW-0238">DNA-binding</keyword>
<protein>
    <recommendedName>
        <fullName evidence="6">Pyruvate dehydrogenase complex repressor</fullName>
    </recommendedName>
</protein>
<dbReference type="PANTHER" id="PTHR43537:SF34">
    <property type="entry name" value="PYRUVATE DEHYDROGENASE COMPLEX REPRESSOR"/>
    <property type="match status" value="1"/>
</dbReference>
<evidence type="ECO:0000256" key="3">
    <source>
        <dbReference type="ARBA" id="ARBA00023125"/>
    </source>
</evidence>
<dbReference type="Pfam" id="PF07729">
    <property type="entry name" value="FCD"/>
    <property type="match status" value="1"/>
</dbReference>
<evidence type="ECO:0000256" key="4">
    <source>
        <dbReference type="ARBA" id="ARBA00023163"/>
    </source>
</evidence>
<keyword evidence="2" id="KW-0805">Transcription regulation</keyword>
<dbReference type="InterPro" id="IPR036388">
    <property type="entry name" value="WH-like_DNA-bd_sf"/>
</dbReference>
<evidence type="ECO:0000313" key="8">
    <source>
        <dbReference type="EMBL" id="GLQ16150.1"/>
    </source>
</evidence>
<dbReference type="InterPro" id="IPR000524">
    <property type="entry name" value="Tscrpt_reg_HTH_GntR"/>
</dbReference>
<dbReference type="SMART" id="SM00895">
    <property type="entry name" value="FCD"/>
    <property type="match status" value="1"/>
</dbReference>
<dbReference type="InterPro" id="IPR036390">
    <property type="entry name" value="WH_DNA-bd_sf"/>
</dbReference>
<dbReference type="SUPFAM" id="SSF48008">
    <property type="entry name" value="GntR ligand-binding domain-like"/>
    <property type="match status" value="1"/>
</dbReference>
<comment type="function">
    <text evidence="5">Transcriptional repressor for the pyruvate dehydrogenase complex genes aceEF and lpd.</text>
</comment>
<dbReference type="RefSeq" id="WP_284361557.1">
    <property type="nucleotide sequence ID" value="NZ_BSNI01000001.1"/>
</dbReference>
<dbReference type="Gene3D" id="1.20.120.530">
    <property type="entry name" value="GntR ligand-binding domain-like"/>
    <property type="match status" value="1"/>
</dbReference>
<dbReference type="SMART" id="SM00345">
    <property type="entry name" value="HTH_GNTR"/>
    <property type="match status" value="1"/>
</dbReference>
<organism evidence="8 9">
    <name type="scientific">Maritalea porphyrae</name>
    <dbReference type="NCBI Taxonomy" id="880732"/>
    <lineage>
        <taxon>Bacteria</taxon>
        <taxon>Pseudomonadati</taxon>
        <taxon>Pseudomonadota</taxon>
        <taxon>Alphaproteobacteria</taxon>
        <taxon>Hyphomicrobiales</taxon>
        <taxon>Devosiaceae</taxon>
        <taxon>Maritalea</taxon>
    </lineage>
</organism>
<dbReference type="EMBL" id="BSNI01000001">
    <property type="protein sequence ID" value="GLQ16150.1"/>
    <property type="molecule type" value="Genomic_DNA"/>
</dbReference>
<dbReference type="CDD" id="cd07377">
    <property type="entry name" value="WHTH_GntR"/>
    <property type="match status" value="1"/>
</dbReference>
<reference evidence="8" key="2">
    <citation type="submission" date="2023-01" db="EMBL/GenBank/DDBJ databases">
        <title>Draft genome sequence of Maritalea porphyrae strain NBRC 107169.</title>
        <authorList>
            <person name="Sun Q."/>
            <person name="Mori K."/>
        </authorList>
    </citation>
    <scope>NUCLEOTIDE SEQUENCE</scope>
    <source>
        <strain evidence="8">NBRC 107169</strain>
    </source>
</reference>
<keyword evidence="1" id="KW-0678">Repressor</keyword>
<dbReference type="SUPFAM" id="SSF46785">
    <property type="entry name" value="Winged helix' DNA-binding domain"/>
    <property type="match status" value="1"/>
</dbReference>
<evidence type="ECO:0000313" key="9">
    <source>
        <dbReference type="Proteomes" id="UP001161405"/>
    </source>
</evidence>
<dbReference type="InterPro" id="IPR008920">
    <property type="entry name" value="TF_FadR/GntR_C"/>
</dbReference>
<dbReference type="PRINTS" id="PR00035">
    <property type="entry name" value="HTHGNTR"/>
</dbReference>
<evidence type="ECO:0000256" key="6">
    <source>
        <dbReference type="ARBA" id="ARBA00039592"/>
    </source>
</evidence>
<keyword evidence="4" id="KW-0804">Transcription</keyword>
<dbReference type="Proteomes" id="UP001161405">
    <property type="component" value="Unassembled WGS sequence"/>
</dbReference>
<accession>A0ABQ5UMU0</accession>
<reference evidence="8" key="1">
    <citation type="journal article" date="2014" name="Int. J. Syst. Evol. Microbiol.">
        <title>Complete genome of a new Firmicutes species belonging to the dominant human colonic microbiota ('Ruminococcus bicirculans') reveals two chromosomes and a selective capacity to utilize plant glucans.</title>
        <authorList>
            <consortium name="NISC Comparative Sequencing Program"/>
            <person name="Wegmann U."/>
            <person name="Louis P."/>
            <person name="Goesmann A."/>
            <person name="Henrissat B."/>
            <person name="Duncan S.H."/>
            <person name="Flint H.J."/>
        </authorList>
    </citation>
    <scope>NUCLEOTIDE SEQUENCE</scope>
    <source>
        <strain evidence="8">NBRC 107169</strain>
    </source>
</reference>
<comment type="caution">
    <text evidence="8">The sequence shown here is derived from an EMBL/GenBank/DDBJ whole genome shotgun (WGS) entry which is preliminary data.</text>
</comment>
<name>A0ABQ5UMU0_9HYPH</name>
<evidence type="ECO:0000256" key="1">
    <source>
        <dbReference type="ARBA" id="ARBA00022491"/>
    </source>
</evidence>
<dbReference type="Pfam" id="PF00392">
    <property type="entry name" value="GntR"/>
    <property type="match status" value="1"/>
</dbReference>
<dbReference type="PANTHER" id="PTHR43537">
    <property type="entry name" value="TRANSCRIPTIONAL REGULATOR, GNTR FAMILY"/>
    <property type="match status" value="1"/>
</dbReference>
<dbReference type="Gene3D" id="1.10.10.10">
    <property type="entry name" value="Winged helix-like DNA-binding domain superfamily/Winged helix DNA-binding domain"/>
    <property type="match status" value="1"/>
</dbReference>
<proteinExistence type="predicted"/>
<dbReference type="InterPro" id="IPR011711">
    <property type="entry name" value="GntR_C"/>
</dbReference>
<feature type="domain" description="HTH gntR-type" evidence="7">
    <location>
        <begin position="14"/>
        <end position="82"/>
    </location>
</feature>
<sequence length="259" mass="29176">MSIQTGIFEPVDHASVVDAIVEQIEGLILNGVLRDGHKLPSERDISERMAVSRPKVREALKRLEDYGLIISRHGEGTFVAPLIGSAMSPALIELYSRHSGAFLDYLEFRREQEQFASALAAERATKIDKEILTGIMNELESAHQIGDFTASEDADIRFHVAIVDASHNTLLVHSMSSIYALTRQNLFYNRAVLRAKDGDGSGELLLQQHRAIYQAIMDSNPELARKAARDHINFVERSYLVDQNRDRREQIAKRRQALL</sequence>
<dbReference type="PROSITE" id="PS50949">
    <property type="entry name" value="HTH_GNTR"/>
    <property type="match status" value="1"/>
</dbReference>
<evidence type="ECO:0000259" key="7">
    <source>
        <dbReference type="PROSITE" id="PS50949"/>
    </source>
</evidence>